<comment type="similarity">
    <text evidence="2">Belongs to the DoxX family.</text>
</comment>
<evidence type="ECO:0000256" key="5">
    <source>
        <dbReference type="ARBA" id="ARBA00022989"/>
    </source>
</evidence>
<evidence type="ECO:0000256" key="3">
    <source>
        <dbReference type="ARBA" id="ARBA00022475"/>
    </source>
</evidence>
<dbReference type="KEGG" id="asoc:CB4_04093"/>
<evidence type="ECO:0000256" key="2">
    <source>
        <dbReference type="ARBA" id="ARBA00006679"/>
    </source>
</evidence>
<dbReference type="Proteomes" id="UP000217696">
    <property type="component" value="Chromosome"/>
</dbReference>
<reference evidence="7 8" key="1">
    <citation type="submission" date="2015-12" db="EMBL/GenBank/DDBJ databases">
        <title>Genome sequence of Aneurinibacillus soli.</title>
        <authorList>
            <person name="Lee J.S."/>
            <person name="Lee K.C."/>
            <person name="Kim K.K."/>
            <person name="Lee B.W."/>
        </authorList>
    </citation>
    <scope>NUCLEOTIDE SEQUENCE [LARGE SCALE GENOMIC DNA]</scope>
    <source>
        <strain evidence="7 8">CB4</strain>
    </source>
</reference>
<dbReference type="GO" id="GO:0005886">
    <property type="term" value="C:plasma membrane"/>
    <property type="evidence" value="ECO:0007669"/>
    <property type="project" value="UniProtKB-SubCell"/>
</dbReference>
<dbReference type="GO" id="GO:0016491">
    <property type="term" value="F:oxidoreductase activity"/>
    <property type="evidence" value="ECO:0007669"/>
    <property type="project" value="UniProtKB-KW"/>
</dbReference>
<keyword evidence="7" id="KW-0560">Oxidoreductase</keyword>
<keyword evidence="6" id="KW-0472">Membrane</keyword>
<dbReference type="OrthoDB" id="886570at2"/>
<dbReference type="Pfam" id="PF07681">
    <property type="entry name" value="DoxX"/>
    <property type="match status" value="1"/>
</dbReference>
<dbReference type="EMBL" id="AP017312">
    <property type="protein sequence ID" value="BAU29839.1"/>
    <property type="molecule type" value="Genomic_DNA"/>
</dbReference>
<evidence type="ECO:0000313" key="8">
    <source>
        <dbReference type="Proteomes" id="UP000217696"/>
    </source>
</evidence>
<dbReference type="InterPro" id="IPR032808">
    <property type="entry name" value="DoxX"/>
</dbReference>
<name>A0A0U5B8Y3_9BACL</name>
<evidence type="ECO:0000256" key="4">
    <source>
        <dbReference type="ARBA" id="ARBA00022692"/>
    </source>
</evidence>
<proteinExistence type="inferred from homology"/>
<keyword evidence="3" id="KW-1003">Cell membrane</keyword>
<gene>
    <name evidence="7" type="primary">catD_2</name>
    <name evidence="7" type="ORF">CB4_04093</name>
</gene>
<dbReference type="PANTHER" id="PTHR33452:SF1">
    <property type="entry name" value="INNER MEMBRANE PROTEIN YPHA-RELATED"/>
    <property type="match status" value="1"/>
</dbReference>
<dbReference type="RefSeq" id="WP_096467480.1">
    <property type="nucleotide sequence ID" value="NZ_AP017312.1"/>
</dbReference>
<keyword evidence="5" id="KW-1133">Transmembrane helix</keyword>
<keyword evidence="8" id="KW-1185">Reference proteome</keyword>
<dbReference type="AlphaFoldDB" id="A0A0U5B8Y3"/>
<protein>
    <submittedName>
        <fullName evidence="7">Putative oxidoreductase CatD</fullName>
        <ecNumber evidence="7">1.-.-.-</ecNumber>
    </submittedName>
</protein>
<organism evidence="7 8">
    <name type="scientific">Aneurinibacillus soli</name>
    <dbReference type="NCBI Taxonomy" id="1500254"/>
    <lineage>
        <taxon>Bacteria</taxon>
        <taxon>Bacillati</taxon>
        <taxon>Bacillota</taxon>
        <taxon>Bacilli</taxon>
        <taxon>Bacillales</taxon>
        <taxon>Paenibacillaceae</taxon>
        <taxon>Aneurinibacillus group</taxon>
        <taxon>Aneurinibacillus</taxon>
    </lineage>
</organism>
<dbReference type="InterPro" id="IPR051907">
    <property type="entry name" value="DoxX-like_oxidoreductase"/>
</dbReference>
<keyword evidence="4" id="KW-0812">Transmembrane</keyword>
<accession>A0A0U5B8Y3</accession>
<dbReference type="PANTHER" id="PTHR33452">
    <property type="entry name" value="OXIDOREDUCTASE CATD-RELATED"/>
    <property type="match status" value="1"/>
</dbReference>
<evidence type="ECO:0000256" key="6">
    <source>
        <dbReference type="ARBA" id="ARBA00023136"/>
    </source>
</evidence>
<dbReference type="EC" id="1.-.-.-" evidence="7"/>
<sequence length="136" mass="14176">MTNKDKALFLVQLILGFIFFMHGLGKFQGGISNIAGWFASIGLPAGLAYVVATIELVGGLLMIAGLGTRVVAALFAAVMVGAIATVKGAAGLMGNGTQPGYEFELVLLVVSVFFVLAGPSAISLDRKLFKRGQEQQ</sequence>
<evidence type="ECO:0000313" key="7">
    <source>
        <dbReference type="EMBL" id="BAU29839.1"/>
    </source>
</evidence>
<comment type="subcellular location">
    <subcellularLocation>
        <location evidence="1">Cell membrane</location>
        <topology evidence="1">Multi-pass membrane protein</topology>
    </subcellularLocation>
</comment>
<evidence type="ECO:0000256" key="1">
    <source>
        <dbReference type="ARBA" id="ARBA00004651"/>
    </source>
</evidence>